<evidence type="ECO:0000256" key="1">
    <source>
        <dbReference type="SAM" id="MobiDB-lite"/>
    </source>
</evidence>
<dbReference type="Proteomes" id="UP000182840">
    <property type="component" value="Chromosome"/>
</dbReference>
<name>A0A1L3SVL3_9HYPH</name>
<accession>A0A1L3SVL3</accession>
<keyword evidence="2" id="KW-0472">Membrane</keyword>
<feature type="region of interest" description="Disordered" evidence="1">
    <location>
        <begin position="1"/>
        <end position="22"/>
    </location>
</feature>
<reference evidence="4" key="1">
    <citation type="submission" date="2016-11" db="EMBL/GenBank/DDBJ databases">
        <title>Mesorhizobium oceanicum sp. nov., isolated from deep seawater in South China Sea.</title>
        <authorList>
            <person name="Fu G.-Y."/>
        </authorList>
    </citation>
    <scope>NUCLEOTIDE SEQUENCE [LARGE SCALE GENOMIC DNA]</scope>
    <source>
        <strain evidence="4">B7</strain>
    </source>
</reference>
<feature type="transmembrane region" description="Helical" evidence="2">
    <location>
        <begin position="30"/>
        <end position="48"/>
    </location>
</feature>
<dbReference type="RefSeq" id="WP_072606940.1">
    <property type="nucleotide sequence ID" value="NZ_CP018171.1"/>
</dbReference>
<evidence type="ECO:0000256" key="2">
    <source>
        <dbReference type="SAM" id="Phobius"/>
    </source>
</evidence>
<keyword evidence="4" id="KW-1185">Reference proteome</keyword>
<evidence type="ECO:0008006" key="5">
    <source>
        <dbReference type="Google" id="ProtNLM"/>
    </source>
</evidence>
<evidence type="ECO:0000313" key="3">
    <source>
        <dbReference type="EMBL" id="APH73473.1"/>
    </source>
</evidence>
<sequence length="162" mass="17279">MAHLHFGHDPHKPASASANGASRSLGRSPLAVRLAAPFMALGVFLAVVPASTMEAAAFDFSRGHSGPSPFVRAPGKQGPGFKLRHQIQASPMERVIVQFDPSKDRGSEIRRILDALDGLPHKVASTFEVTPAIVLEVNAKGMERLRALPGVMVQMDSLAKPN</sequence>
<keyword evidence="2" id="KW-1133">Transmembrane helix</keyword>
<evidence type="ECO:0000313" key="4">
    <source>
        <dbReference type="Proteomes" id="UP000182840"/>
    </source>
</evidence>
<keyword evidence="2" id="KW-0812">Transmembrane</keyword>
<proteinExistence type="predicted"/>
<dbReference type="EMBL" id="CP018171">
    <property type="protein sequence ID" value="APH73473.1"/>
    <property type="molecule type" value="Genomic_DNA"/>
</dbReference>
<feature type="compositionally biased region" description="Basic and acidic residues" evidence="1">
    <location>
        <begin position="1"/>
        <end position="12"/>
    </location>
</feature>
<dbReference type="AlphaFoldDB" id="A0A1L3SVL3"/>
<dbReference type="OrthoDB" id="9988377at2"/>
<protein>
    <recommendedName>
        <fullName evidence="5">Inhibitor I9 domain-containing protein</fullName>
    </recommendedName>
</protein>
<gene>
    <name evidence="3" type="ORF">BSQ44_20440</name>
</gene>
<dbReference type="KEGG" id="meso:BSQ44_20440"/>
<organism evidence="3 4">
    <name type="scientific">Aquibium oceanicum</name>
    <dbReference type="NCBI Taxonomy" id="1670800"/>
    <lineage>
        <taxon>Bacteria</taxon>
        <taxon>Pseudomonadati</taxon>
        <taxon>Pseudomonadota</taxon>
        <taxon>Alphaproteobacteria</taxon>
        <taxon>Hyphomicrobiales</taxon>
        <taxon>Phyllobacteriaceae</taxon>
        <taxon>Aquibium</taxon>
    </lineage>
</organism>